<dbReference type="eggNOG" id="COG0417">
    <property type="taxonomic scope" value="Bacteria"/>
</dbReference>
<reference evidence="1 2" key="1">
    <citation type="journal article" date="2009" name="J. Bacteriol.">
        <title>Complete and draft genome sequences of six members of the Aquificales.</title>
        <authorList>
            <person name="Reysenbach A.L."/>
            <person name="Hamamura N."/>
            <person name="Podar M."/>
            <person name="Griffiths E."/>
            <person name="Ferreira S."/>
            <person name="Hochstein R."/>
            <person name="Heidelberg J."/>
            <person name="Johnson J."/>
            <person name="Mead D."/>
            <person name="Pohorille A."/>
            <person name="Sarmiento M."/>
            <person name="Schweighofer K."/>
            <person name="Seshadri R."/>
            <person name="Voytek M.A."/>
        </authorList>
    </citation>
    <scope>NUCLEOTIDE SEQUENCE [LARGE SCALE GENOMIC DNA]</scope>
    <source>
        <strain evidence="2">DSM 14350 / EX-H1</strain>
    </source>
</reference>
<dbReference type="RefSeq" id="WP_012675878.1">
    <property type="nucleotide sequence ID" value="NC_012440.1"/>
</dbReference>
<dbReference type="Proteomes" id="UP000001366">
    <property type="component" value="Chromosome"/>
</dbReference>
<evidence type="ECO:0000313" key="2">
    <source>
        <dbReference type="Proteomes" id="UP000001366"/>
    </source>
</evidence>
<dbReference type="KEGG" id="pmx:PERMA_1535"/>
<keyword evidence="2" id="KW-1185">Reference proteome</keyword>
<accession>C0QRK6</accession>
<dbReference type="Gene3D" id="3.30.342.10">
    <property type="entry name" value="DNA Polymerase, chain B, domain 1"/>
    <property type="match status" value="1"/>
</dbReference>
<dbReference type="STRING" id="123214.PERMA_1535"/>
<protein>
    <submittedName>
        <fullName evidence="1">Uncharacterized protein</fullName>
    </submittedName>
</protein>
<dbReference type="HOGENOM" id="CLU_1298793_0_0_0"/>
<name>C0QRK6_PERMH</name>
<dbReference type="PaxDb" id="123214-PERMA_1535"/>
<organism evidence="1 2">
    <name type="scientific">Persephonella marina (strain DSM 14350 / EX-H1)</name>
    <dbReference type="NCBI Taxonomy" id="123214"/>
    <lineage>
        <taxon>Bacteria</taxon>
        <taxon>Pseudomonadati</taxon>
        <taxon>Aquificota</taxon>
        <taxon>Aquificia</taxon>
        <taxon>Aquificales</taxon>
        <taxon>Hydrogenothermaceae</taxon>
        <taxon>Persephonella</taxon>
    </lineage>
</organism>
<gene>
    <name evidence="1" type="ordered locus">PERMA_1535</name>
</gene>
<dbReference type="EMBL" id="CP001230">
    <property type="protein sequence ID" value="ACO03639.1"/>
    <property type="molecule type" value="Genomic_DNA"/>
</dbReference>
<dbReference type="AlphaFoldDB" id="C0QRK6"/>
<evidence type="ECO:0000313" key="1">
    <source>
        <dbReference type="EMBL" id="ACO03639.1"/>
    </source>
</evidence>
<proteinExistence type="predicted"/>
<dbReference type="InterPro" id="IPR012337">
    <property type="entry name" value="RNaseH-like_sf"/>
</dbReference>
<sequence>MVKRKLQILDIYSDSFGIHIWLLSEDGKRFSVFRRFRPYFYIGEKNSKDALKLLIKRFGKKIKIEKVLKKDLLKGELQVYKLTTNTPFTYLKAVHLLRKNRVIEDTDIYNIQLTPAQIFMYEKKIFPFCTVEPVERNGKVMFRKIDSAERTDYRIFDLRIMRIKPDIEGGNPKFMRHLPPLYIEMEGESGIVLDDGNLEYLSQLLKKKTLIS</sequence>
<dbReference type="SUPFAM" id="SSF53098">
    <property type="entry name" value="Ribonuclease H-like"/>
    <property type="match status" value="1"/>
</dbReference>